<sequence length="638" mass="71558">MSTISHPHKRSTARHVTDTQYLSVQHTCSTIILVSIYNSVTIARSTTSTCLPTCLPPVSRALGLELSACHNHWYKKFPPLQPIHILHRHAMQYATTQLHARKPCTMDHGLSLPTSQSILVHPTHAASSPTPSSVTEKSNRLRPNSQRNRHLQLVGAKCHQVLRNSSFRQEEAVGRLHPLSPLAHATTYCFHPPNDYFDSDFFAFGYFLFLPSRPIMYLHPADSLAPGSSPDSSGPAVQPKTWLAASSLRLANYSMSNQLLSRLTSRINGMFHFSFQQKSTRPPALLVHQPRRLVHCSTWHAIAHQRSQYFAICPLALQPLRLCRFRFRPPPLQNRPSCKSAVAPNNNTSGPVGLHKTCQACQHFHRPANGTTARCSPHFKAPPLQSRSSLVTPQLQGIACVLGLEHHFLRVLISGFTYMHSDPSFAVPLWPSQPCEHRRTETARHTSSQASYRGKWTVSPYQYTTTHGGKQLFEDPCFQQQGPWSRESVCSLPASFPAGLSLSNNNQFKSMNKLVGQPVAKPTPPLVMYGAHYRLLHACVGTYIDMCTPGDCMIWLRDYVRTTFAAIDRQDNHHANVANAAPTTFLAFTPETVITSRLADVLAAVSPFHTTNLKYHRFKERMGEKSQERRVEMRDKST</sequence>
<feature type="compositionally biased region" description="Low complexity" evidence="1">
    <location>
        <begin position="122"/>
        <end position="133"/>
    </location>
</feature>
<name>A0A2H4SCN1_CORMI</name>
<dbReference type="Proteomes" id="UP000323067">
    <property type="component" value="Chromosome vi"/>
</dbReference>
<evidence type="ECO:0000313" key="3">
    <source>
        <dbReference type="Proteomes" id="UP000323067"/>
    </source>
</evidence>
<dbReference type="EMBL" id="CP023323">
    <property type="protein sequence ID" value="ATY60870.1"/>
    <property type="molecule type" value="Genomic_DNA"/>
</dbReference>
<dbReference type="VEuPathDB" id="FungiDB:CCM_02039"/>
<organism evidence="2 3">
    <name type="scientific">Cordyceps militaris</name>
    <name type="common">Caterpillar fungus</name>
    <name type="synonym">Clavaria militaris</name>
    <dbReference type="NCBI Taxonomy" id="73501"/>
    <lineage>
        <taxon>Eukaryota</taxon>
        <taxon>Fungi</taxon>
        <taxon>Dikarya</taxon>
        <taxon>Ascomycota</taxon>
        <taxon>Pezizomycotina</taxon>
        <taxon>Sordariomycetes</taxon>
        <taxon>Hypocreomycetidae</taxon>
        <taxon>Hypocreales</taxon>
        <taxon>Cordycipitaceae</taxon>
        <taxon>Cordyceps</taxon>
    </lineage>
</organism>
<dbReference type="AlphaFoldDB" id="A0A2H4SCN1"/>
<accession>A0A2H4SCN1</accession>
<feature type="region of interest" description="Disordered" evidence="1">
    <location>
        <begin position="122"/>
        <end position="145"/>
    </location>
</feature>
<dbReference type="VEuPathDB" id="FungiDB:A9K55_006856"/>
<protein>
    <submittedName>
        <fullName evidence="2">Uncharacterized protein</fullName>
    </submittedName>
</protein>
<evidence type="ECO:0000256" key="1">
    <source>
        <dbReference type="SAM" id="MobiDB-lite"/>
    </source>
</evidence>
<evidence type="ECO:0000313" key="2">
    <source>
        <dbReference type="EMBL" id="ATY60870.1"/>
    </source>
</evidence>
<gene>
    <name evidence="2" type="ORF">A9K55_006856</name>
</gene>
<proteinExistence type="predicted"/>
<reference evidence="2 3" key="1">
    <citation type="journal article" date="2017" name="BMC Genomics">
        <title>Chromosome level assembly and secondary metabolite potential of the parasitic fungus Cordyceps militaris.</title>
        <authorList>
            <person name="Kramer G.J."/>
            <person name="Nodwell J.R."/>
        </authorList>
    </citation>
    <scope>NUCLEOTIDE SEQUENCE [LARGE SCALE GENOMIC DNA]</scope>
    <source>
        <strain evidence="2 3">ATCC 34164</strain>
    </source>
</reference>